<evidence type="ECO:0000259" key="5">
    <source>
        <dbReference type="SMART" id="SM01360"/>
    </source>
</evidence>
<dbReference type="InterPro" id="IPR012910">
    <property type="entry name" value="Plug_dom"/>
</dbReference>
<evidence type="ECO:0000256" key="3">
    <source>
        <dbReference type="PROSITE-ProRule" id="PRU01360"/>
    </source>
</evidence>
<dbReference type="SUPFAM" id="SSF48239">
    <property type="entry name" value="Terpenoid cyclases/Protein prenyltransferases"/>
    <property type="match status" value="1"/>
</dbReference>
<dbReference type="SMART" id="SM01419">
    <property type="entry name" value="Thiol-ester_cl"/>
    <property type="match status" value="1"/>
</dbReference>
<keyword evidence="3" id="KW-0812">Transmembrane</keyword>
<keyword evidence="1 4" id="KW-0732">Signal</keyword>
<dbReference type="InterPro" id="IPR047565">
    <property type="entry name" value="Alpha-macroglob_thiol-ester_cl"/>
</dbReference>
<dbReference type="InterPro" id="IPR008930">
    <property type="entry name" value="Terpenoid_cyclase/PrenylTrfase"/>
</dbReference>
<feature type="signal peptide" evidence="4">
    <location>
        <begin position="1"/>
        <end position="24"/>
    </location>
</feature>
<comment type="subcellular location">
    <subcellularLocation>
        <location evidence="3">Cell outer membrane</location>
        <topology evidence="3">Multi-pass membrane protein</topology>
    </subcellularLocation>
</comment>
<dbReference type="Pfam" id="PF07715">
    <property type="entry name" value="Plug"/>
    <property type="match status" value="1"/>
</dbReference>
<dbReference type="InterPro" id="IPR036595">
    <property type="entry name" value="A-macroglobulin_rcpt-bd_sf"/>
</dbReference>
<evidence type="ECO:0000256" key="1">
    <source>
        <dbReference type="ARBA" id="ARBA00022729"/>
    </source>
</evidence>
<dbReference type="GO" id="GO:0009279">
    <property type="term" value="C:cell outer membrane"/>
    <property type="evidence" value="ECO:0007669"/>
    <property type="project" value="UniProtKB-SubCell"/>
</dbReference>
<dbReference type="GO" id="GO:0004866">
    <property type="term" value="F:endopeptidase inhibitor activity"/>
    <property type="evidence" value="ECO:0007669"/>
    <property type="project" value="InterPro"/>
</dbReference>
<keyword evidence="2" id="KW-0882">Thioester bond</keyword>
<keyword evidence="3" id="KW-1134">Transmembrane beta strand</keyword>
<sequence>MKKTINICLLLLSMASLHPVLCMAQKIQYADTKEKVYVQTSHVFFNPGETMYFKIYVVNANSQRPTFLSNVVYTEILGPSGNVVQKMNYGIENGYAEGSFDFSEEAPGGMYKIKAYTTWMRNENENTIFVKEITLMKVIAPRVLMKLDFPEKGYGAGDEVKADFSMRNLDNLPIRNQVASFKVSIGGEVVRSDIFQTDDRGKALLRFSLPKTLNTTDGLLNITVHYDAYTESVSRSIPIVLNKIDLQFMPEGGTLVQGITGNMAFRAVNEHGKPVDVKGAVLDSRGNKVAAFESLRFGMGKFTFTPQKNEIYSAAITTPANIKQPFPLPPASAHGMVMKITNADSKELTVKIASTQIREVLLVAQTKNTPCYTEKITVQAGENTIAIDNNKFPAGIARFTLFTDDNLPVAERLIFLNGQKNLQVGISTDKPKYLPREKVTLTLKTFDEMGNPVPANLSLAVLDDKLWTLADDRQDNILSWLLMSSELKGKIEEPNFYFKKEEPLAAAALDLVMLTHGYRYFDYTTAVEENGDLVFQPDQPHVLSGVVVNTKQKPVKASVFLVHHVTGGRAILYKTGDDGVFFFSQLYPKSDYYVIAQSYNKREKINIKITQNGIGYNPIKKGDGSQLLYTKGNGDAVVPLSPTTRVRQLMAPQAADKEKQPMTGLFDNIKPGKLDEVVVIAYGTSTKGLSTGNIGIFKGAGIAPNVLTALQGRVAGLNITPVNGIAGTAENVKIRGVNSIASGKEPLIIIDGVPAAHYRLTALEAGDIDNIEILKDATATAIYGSRAAFGVIIVSTKKTKYGGFRIDLPATEYFASQVVRTADGPAFKAARRFYAPKYLSIYPQARTDFRETIYWNPVIQTDKTGTARVEFYNSDANTTFRAIAEGIGYNGKAGRAEHTYITKNALQVDAKIPPYLSVGDHALIPLVIKNNSIQDATVRVTVTLPPGLKTGSFPGTIRLPADSSQQLLIPIKAMAADTGIIEFVVETGQRTETVKLPVTVAEKGFPVIETLSGNRTGLHEFTINNAMAGSIRTELKLFKTLEGQLLDGIESMLREPYGCFEQTSSSTYPNVFILKYLRESKIVNPAVEKKALDYIEKGYRRLIGFETAMDGFEWFGKTPPHEALTAYGLLEFTDMQEFVDVNKKMLERTKAFLLRRRDGNGSFKLSSGGYDRFASVPDKIANIYIVYALTQAGIGKEIVPEYEAAFKHALECSDGYKMAMMALAASNMKRTGDYRLLMDALQTAYQKNGLASQTSVVNSRDASLRVETAALYALALMREPPAEIGIIANLITKVLTEKSYYGYGSTQATVLALKAIVEYSKLISKVSENPQITFTMNETTVGTDSTFNAVVNEGKNVFGIQFQEQASAVPYSLQVAYNTFTPPNSEKAELKLTTRLAAAQTKVGETMRMDIGVTNTKNLLQPMAIAKIGIPAGLSVQPWQLKELMEKDQVAYYEIFDNYLVLYWMGFAPDETKTIRLDLKAEIAGTYKAKASNAYLYYTPEYKYWNDGVEVEIR</sequence>
<dbReference type="STRING" id="550983.A4R26_14755"/>
<dbReference type="InterPro" id="IPR001599">
    <property type="entry name" value="Macroglobln_a2"/>
</dbReference>
<dbReference type="Pfam" id="PF07678">
    <property type="entry name" value="TED_complement"/>
    <property type="match status" value="1"/>
</dbReference>
<accession>A0A1V9G4Y5</accession>
<comment type="similarity">
    <text evidence="3">Belongs to the TonB-dependent receptor family.</text>
</comment>
<evidence type="ECO:0000313" key="6">
    <source>
        <dbReference type="EMBL" id="OQP65683.1"/>
    </source>
</evidence>
<dbReference type="Gene3D" id="2.60.40.1930">
    <property type="match status" value="1"/>
</dbReference>
<dbReference type="PANTHER" id="PTHR11412:SF136">
    <property type="entry name" value="CD109 ANTIGEN"/>
    <property type="match status" value="1"/>
</dbReference>
<dbReference type="OrthoDB" id="679547at2"/>
<keyword evidence="7" id="KW-1185">Reference proteome</keyword>
<feature type="domain" description="Alpha-2-macroglobulin" evidence="5">
    <location>
        <begin position="852"/>
        <end position="942"/>
    </location>
</feature>
<dbReference type="RefSeq" id="WP_081163286.1">
    <property type="nucleotide sequence ID" value="NZ_LWBP01000067.1"/>
</dbReference>
<proteinExistence type="inferred from homology"/>
<dbReference type="PANTHER" id="PTHR11412">
    <property type="entry name" value="MACROGLOBULIN / COMPLEMENT"/>
    <property type="match status" value="1"/>
</dbReference>
<name>A0A1V9G4Y5_9BACT</name>
<evidence type="ECO:0000256" key="4">
    <source>
        <dbReference type="SAM" id="SignalP"/>
    </source>
</evidence>
<feature type="chain" id="PRO_5012732044" description="Alpha-2-macroglobulin domain-containing protein" evidence="4">
    <location>
        <begin position="25"/>
        <end position="1514"/>
    </location>
</feature>
<dbReference type="InterPro" id="IPR023997">
    <property type="entry name" value="TonB-dep_OMP_SusC/RagA_CS"/>
</dbReference>
<protein>
    <recommendedName>
        <fullName evidence="5">Alpha-2-macroglobulin domain-containing protein</fullName>
    </recommendedName>
</protein>
<gene>
    <name evidence="6" type="ORF">A4R26_14755</name>
</gene>
<dbReference type="EMBL" id="LWBP01000067">
    <property type="protein sequence ID" value="OQP65683.1"/>
    <property type="molecule type" value="Genomic_DNA"/>
</dbReference>
<keyword evidence="3" id="KW-0472">Membrane</keyword>
<dbReference type="Pfam" id="PF00207">
    <property type="entry name" value="A2M"/>
    <property type="match status" value="1"/>
</dbReference>
<dbReference type="GO" id="GO:0005615">
    <property type="term" value="C:extracellular space"/>
    <property type="evidence" value="ECO:0007669"/>
    <property type="project" value="InterPro"/>
</dbReference>
<dbReference type="NCBIfam" id="TIGR04057">
    <property type="entry name" value="SusC_RagA_signa"/>
    <property type="match status" value="1"/>
</dbReference>
<reference evidence="7" key="1">
    <citation type="submission" date="2016-04" db="EMBL/GenBank/DDBJ databases">
        <authorList>
            <person name="Chen L."/>
            <person name="Zhuang W."/>
            <person name="Wang G."/>
        </authorList>
    </citation>
    <scope>NUCLEOTIDE SEQUENCE [LARGE SCALE GENOMIC DNA]</scope>
    <source>
        <strain evidence="7">208</strain>
    </source>
</reference>
<dbReference type="SMART" id="SM01360">
    <property type="entry name" value="A2M"/>
    <property type="match status" value="1"/>
</dbReference>
<keyword evidence="3" id="KW-0998">Cell outer membrane</keyword>
<dbReference type="InterPro" id="IPR037066">
    <property type="entry name" value="Plug_dom_sf"/>
</dbReference>
<dbReference type="Proteomes" id="UP000192276">
    <property type="component" value="Unassembled WGS sequence"/>
</dbReference>
<dbReference type="CDD" id="cd02891">
    <property type="entry name" value="A2M_like"/>
    <property type="match status" value="1"/>
</dbReference>
<keyword evidence="3" id="KW-0813">Transport</keyword>
<dbReference type="PROSITE" id="PS52016">
    <property type="entry name" value="TONB_DEPENDENT_REC_3"/>
    <property type="match status" value="1"/>
</dbReference>
<dbReference type="InterPro" id="IPR050473">
    <property type="entry name" value="A2M/Complement_sys"/>
</dbReference>
<dbReference type="InterPro" id="IPR039426">
    <property type="entry name" value="TonB-dep_rcpt-like"/>
</dbReference>
<dbReference type="Gene3D" id="2.170.130.10">
    <property type="entry name" value="TonB-dependent receptor, plug domain"/>
    <property type="match status" value="1"/>
</dbReference>
<evidence type="ECO:0000256" key="2">
    <source>
        <dbReference type="ARBA" id="ARBA00022966"/>
    </source>
</evidence>
<comment type="caution">
    <text evidence="6">The sequence shown here is derived from an EMBL/GenBank/DDBJ whole genome shotgun (WGS) entry which is preliminary data.</text>
</comment>
<dbReference type="SUPFAM" id="SSF56935">
    <property type="entry name" value="Porins"/>
    <property type="match status" value="1"/>
</dbReference>
<evidence type="ECO:0000313" key="7">
    <source>
        <dbReference type="Proteomes" id="UP000192276"/>
    </source>
</evidence>
<organism evidence="6 7">
    <name type="scientific">Niastella populi</name>
    <dbReference type="NCBI Taxonomy" id="550983"/>
    <lineage>
        <taxon>Bacteria</taxon>
        <taxon>Pseudomonadati</taxon>
        <taxon>Bacteroidota</taxon>
        <taxon>Chitinophagia</taxon>
        <taxon>Chitinophagales</taxon>
        <taxon>Chitinophagaceae</taxon>
        <taxon>Niastella</taxon>
    </lineage>
</organism>
<dbReference type="Gene3D" id="2.60.40.690">
    <property type="entry name" value="Alpha-macroglobulin, receptor-binding domain"/>
    <property type="match status" value="1"/>
</dbReference>
<dbReference type="Gene3D" id="1.50.10.20">
    <property type="match status" value="1"/>
</dbReference>
<dbReference type="InterPro" id="IPR011626">
    <property type="entry name" value="Alpha-macroglobulin_TED"/>
</dbReference>